<evidence type="ECO:0000256" key="1">
    <source>
        <dbReference type="SAM" id="MobiDB-lite"/>
    </source>
</evidence>
<gene>
    <name evidence="2" type="ORF">ACFQEU_12040</name>
</gene>
<feature type="compositionally biased region" description="Basic and acidic residues" evidence="1">
    <location>
        <begin position="1"/>
        <end position="35"/>
    </location>
</feature>
<organism evidence="2 3">
    <name type="scientific">Halorubrum tibetense</name>
    <dbReference type="NCBI Taxonomy" id="175631"/>
    <lineage>
        <taxon>Archaea</taxon>
        <taxon>Methanobacteriati</taxon>
        <taxon>Methanobacteriota</taxon>
        <taxon>Stenosarchaea group</taxon>
        <taxon>Halobacteria</taxon>
        <taxon>Halobacteriales</taxon>
        <taxon>Haloferacaceae</taxon>
        <taxon>Halorubrum</taxon>
    </lineage>
</organism>
<proteinExistence type="predicted"/>
<sequence length="87" mass="9077">MVSEAADRADEATGRRGDATDRPDDAGDATDRPDDAGDGGDAGSPLVDRWIALDRGWQALVLGLGIVGVHPVVELLGRMERLGIPTV</sequence>
<dbReference type="Proteomes" id="UP001596442">
    <property type="component" value="Unassembled WGS sequence"/>
</dbReference>
<keyword evidence="3" id="KW-1185">Reference proteome</keyword>
<evidence type="ECO:0000313" key="3">
    <source>
        <dbReference type="Proteomes" id="UP001596442"/>
    </source>
</evidence>
<dbReference type="AlphaFoldDB" id="A0ABD5SBV0"/>
<feature type="region of interest" description="Disordered" evidence="1">
    <location>
        <begin position="1"/>
        <end position="45"/>
    </location>
</feature>
<name>A0ABD5SBV0_9EURY</name>
<dbReference type="EMBL" id="JBHSWW010000211">
    <property type="protein sequence ID" value="MFC6754186.1"/>
    <property type="molecule type" value="Genomic_DNA"/>
</dbReference>
<evidence type="ECO:0000313" key="2">
    <source>
        <dbReference type="EMBL" id="MFC6754186.1"/>
    </source>
</evidence>
<comment type="caution">
    <text evidence="2">The sequence shown here is derived from an EMBL/GenBank/DDBJ whole genome shotgun (WGS) entry which is preliminary data.</text>
</comment>
<reference evidence="2 3" key="1">
    <citation type="journal article" date="2019" name="Int. J. Syst. Evol. Microbiol.">
        <title>The Global Catalogue of Microorganisms (GCM) 10K type strain sequencing project: providing services to taxonomists for standard genome sequencing and annotation.</title>
        <authorList>
            <consortium name="The Broad Institute Genomics Platform"/>
            <consortium name="The Broad Institute Genome Sequencing Center for Infectious Disease"/>
            <person name="Wu L."/>
            <person name="Ma J."/>
        </authorList>
    </citation>
    <scope>NUCLEOTIDE SEQUENCE [LARGE SCALE GENOMIC DNA]</scope>
    <source>
        <strain evidence="2 3">CGMCC 1.3239</strain>
    </source>
</reference>
<accession>A0ABD5SBV0</accession>
<protein>
    <submittedName>
        <fullName evidence="2">Uncharacterized protein</fullName>
    </submittedName>
</protein>
<dbReference type="RefSeq" id="WP_379782449.1">
    <property type="nucleotide sequence ID" value="NZ_JBHSWW010000211.1"/>
</dbReference>